<proteinExistence type="inferred from homology"/>
<evidence type="ECO:0000256" key="1">
    <source>
        <dbReference type="ARBA" id="ARBA00004141"/>
    </source>
</evidence>
<reference evidence="8" key="1">
    <citation type="journal article" date="2010" name="Nat. Biotechnol.">
        <title>Draft genome sequence of the oilseed species Ricinus communis.</title>
        <authorList>
            <person name="Chan A.P."/>
            <person name="Crabtree J."/>
            <person name="Zhao Q."/>
            <person name="Lorenzi H."/>
            <person name="Orvis J."/>
            <person name="Puiu D."/>
            <person name="Melake-Berhan A."/>
            <person name="Jones K.M."/>
            <person name="Redman J."/>
            <person name="Chen G."/>
            <person name="Cahoon E.B."/>
            <person name="Gedil M."/>
            <person name="Stanke M."/>
            <person name="Haas B.J."/>
            <person name="Wortman J.R."/>
            <person name="Fraser-Liggett C.M."/>
            <person name="Ravel J."/>
            <person name="Rabinowicz P.D."/>
        </authorList>
    </citation>
    <scope>NUCLEOTIDE SEQUENCE [LARGE SCALE GENOMIC DNA]</scope>
    <source>
        <strain evidence="8">cv. Hale</strain>
    </source>
</reference>
<dbReference type="Pfam" id="PF00335">
    <property type="entry name" value="Tetraspanin"/>
    <property type="match status" value="1"/>
</dbReference>
<keyword evidence="8" id="KW-1185">Reference proteome</keyword>
<evidence type="ECO:0008006" key="9">
    <source>
        <dbReference type="Google" id="ProtNLM"/>
    </source>
</evidence>
<dbReference type="PRINTS" id="PR00259">
    <property type="entry name" value="TMFOUR"/>
</dbReference>
<dbReference type="STRING" id="3988.B9RE71"/>
<dbReference type="InterPro" id="IPR018499">
    <property type="entry name" value="Tetraspanin/Peripherin"/>
</dbReference>
<keyword evidence="4 6" id="KW-1133">Transmembrane helix</keyword>
<evidence type="ECO:0000313" key="7">
    <source>
        <dbReference type="EMBL" id="EEF50679.1"/>
    </source>
</evidence>
<feature type="transmembrane region" description="Helical" evidence="6">
    <location>
        <begin position="6"/>
        <end position="32"/>
    </location>
</feature>
<evidence type="ECO:0000256" key="2">
    <source>
        <dbReference type="ARBA" id="ARBA00006840"/>
    </source>
</evidence>
<name>B9RE71_RICCO</name>
<feature type="transmembrane region" description="Helical" evidence="6">
    <location>
        <begin position="211"/>
        <end position="232"/>
    </location>
</feature>
<evidence type="ECO:0000256" key="6">
    <source>
        <dbReference type="SAM" id="Phobius"/>
    </source>
</evidence>
<protein>
    <recommendedName>
        <fullName evidence="9">Senescence-associated protein</fullName>
    </recommendedName>
</protein>
<dbReference type="GO" id="GO:0009734">
    <property type="term" value="P:auxin-activated signaling pathway"/>
    <property type="evidence" value="ECO:0007669"/>
    <property type="project" value="InterPro"/>
</dbReference>
<sequence length="263" mass="29866">MARVSNYIISIINVIFIIFGLVALGSGVYIHVHGVNHCQKLMQNPLLIMGVFVLVMSLLGLLGSFMKDNSLLMLYLAMIFFLIFGLIVMTITVFAFVVTHKGDSGIKANDGLGFKEYRLEDFSKWLQMHVVDTYHWIPIKNCLIDAGSGCCKPPTSCDLEYKNATFWTVPTSGLPKNTDTDCTTWNNKQDLLCYDCNSCRAGFLANLRNSYMLLAPYNILTICFLLLTYFVGCCARRSIKYRFWCIEKLAQEFNGMFRIQNLN</sequence>
<comment type="subcellular location">
    <subcellularLocation>
        <location evidence="1">Membrane</location>
        <topology evidence="1">Multi-pass membrane protein</topology>
    </subcellularLocation>
</comment>
<feature type="transmembrane region" description="Helical" evidence="6">
    <location>
        <begin position="72"/>
        <end position="98"/>
    </location>
</feature>
<keyword evidence="5 6" id="KW-0472">Membrane</keyword>
<evidence type="ECO:0000256" key="4">
    <source>
        <dbReference type="ARBA" id="ARBA00022989"/>
    </source>
</evidence>
<dbReference type="GO" id="GO:0009506">
    <property type="term" value="C:plasmodesma"/>
    <property type="evidence" value="ECO:0000318"/>
    <property type="project" value="GO_Central"/>
</dbReference>
<dbReference type="EMBL" id="EQ973775">
    <property type="protein sequence ID" value="EEF50679.1"/>
    <property type="molecule type" value="Genomic_DNA"/>
</dbReference>
<keyword evidence="3 6" id="KW-0812">Transmembrane</keyword>
<dbReference type="InterPro" id="IPR044991">
    <property type="entry name" value="TET_plant"/>
</dbReference>
<accession>B9RE71</accession>
<comment type="similarity">
    <text evidence="2">Belongs to the tetraspanin (TM4SF) family.</text>
</comment>
<gene>
    <name evidence="7" type="ORF">RCOM_1618810</name>
</gene>
<dbReference type="Proteomes" id="UP000008311">
    <property type="component" value="Unassembled WGS sequence"/>
</dbReference>
<evidence type="ECO:0000313" key="8">
    <source>
        <dbReference type="Proteomes" id="UP000008311"/>
    </source>
</evidence>
<dbReference type="AlphaFoldDB" id="B9RE71"/>
<feature type="transmembrane region" description="Helical" evidence="6">
    <location>
        <begin position="44"/>
        <end position="66"/>
    </location>
</feature>
<dbReference type="GO" id="GO:0005886">
    <property type="term" value="C:plasma membrane"/>
    <property type="evidence" value="ECO:0000318"/>
    <property type="project" value="GO_Central"/>
</dbReference>
<dbReference type="eggNOG" id="ENOG502QTNI">
    <property type="taxonomic scope" value="Eukaryota"/>
</dbReference>
<evidence type="ECO:0000256" key="3">
    <source>
        <dbReference type="ARBA" id="ARBA00022692"/>
    </source>
</evidence>
<organism evidence="7 8">
    <name type="scientific">Ricinus communis</name>
    <name type="common">Castor bean</name>
    <dbReference type="NCBI Taxonomy" id="3988"/>
    <lineage>
        <taxon>Eukaryota</taxon>
        <taxon>Viridiplantae</taxon>
        <taxon>Streptophyta</taxon>
        <taxon>Embryophyta</taxon>
        <taxon>Tracheophyta</taxon>
        <taxon>Spermatophyta</taxon>
        <taxon>Magnoliopsida</taxon>
        <taxon>eudicotyledons</taxon>
        <taxon>Gunneridae</taxon>
        <taxon>Pentapetalae</taxon>
        <taxon>rosids</taxon>
        <taxon>fabids</taxon>
        <taxon>Malpighiales</taxon>
        <taxon>Euphorbiaceae</taxon>
        <taxon>Acalyphoideae</taxon>
        <taxon>Acalypheae</taxon>
        <taxon>Ricinus</taxon>
    </lineage>
</organism>
<evidence type="ECO:0000256" key="5">
    <source>
        <dbReference type="ARBA" id="ARBA00023136"/>
    </source>
</evidence>
<dbReference type="InParanoid" id="B9RE71"/>
<dbReference type="PANTHER" id="PTHR32191">
    <property type="entry name" value="TETRASPANIN-8-RELATED"/>
    <property type="match status" value="1"/>
</dbReference>